<dbReference type="STRING" id="471514.AN477_23315"/>
<keyword evidence="2" id="KW-1185">Reference proteome</keyword>
<gene>
    <name evidence="1" type="ORF">AN477_23315</name>
</gene>
<dbReference type="Proteomes" id="UP000050482">
    <property type="component" value="Unassembled WGS sequence"/>
</dbReference>
<evidence type="ECO:0000313" key="1">
    <source>
        <dbReference type="EMBL" id="KPV38960.1"/>
    </source>
</evidence>
<dbReference type="RefSeq" id="WP_054971574.1">
    <property type="nucleotide sequence ID" value="NZ_LJCO01000108.1"/>
</dbReference>
<evidence type="ECO:0000313" key="2">
    <source>
        <dbReference type="Proteomes" id="UP000050482"/>
    </source>
</evidence>
<dbReference type="PATRIC" id="fig|471514.4.peg.2317"/>
<dbReference type="AlphaFoldDB" id="A0A0P9CQI8"/>
<organism evidence="1 2">
    <name type="scientific">Alicyclobacillus ferrooxydans</name>
    <dbReference type="NCBI Taxonomy" id="471514"/>
    <lineage>
        <taxon>Bacteria</taxon>
        <taxon>Bacillati</taxon>
        <taxon>Bacillota</taxon>
        <taxon>Bacilli</taxon>
        <taxon>Bacillales</taxon>
        <taxon>Alicyclobacillaceae</taxon>
        <taxon>Alicyclobacillus</taxon>
    </lineage>
</organism>
<dbReference type="OrthoDB" id="2989236at2"/>
<dbReference type="Pfam" id="PF07873">
    <property type="entry name" value="YabP"/>
    <property type="match status" value="1"/>
</dbReference>
<evidence type="ECO:0008006" key="3">
    <source>
        <dbReference type="Google" id="ProtNLM"/>
    </source>
</evidence>
<dbReference type="EMBL" id="LJCO01000108">
    <property type="protein sequence ID" value="KPV38960.1"/>
    <property type="molecule type" value="Genomic_DNA"/>
</dbReference>
<name>A0A0P9CQI8_9BACL</name>
<proteinExistence type="predicted"/>
<reference evidence="1 2" key="1">
    <citation type="submission" date="2015-09" db="EMBL/GenBank/DDBJ databases">
        <title>Draft genome sequence of Alicyclobacillus ferrooxydans DSM 22381.</title>
        <authorList>
            <person name="Hemp J."/>
        </authorList>
    </citation>
    <scope>NUCLEOTIDE SEQUENCE [LARGE SCALE GENOMIC DNA]</scope>
    <source>
        <strain evidence="1 2">TC-34</strain>
    </source>
</reference>
<protein>
    <recommendedName>
        <fullName evidence="3">Sporulation protein YqfC</fullName>
    </recommendedName>
</protein>
<dbReference type="InterPro" id="IPR022476">
    <property type="entry name" value="Spore_YabP/YqfC"/>
</dbReference>
<comment type="caution">
    <text evidence="1">The sequence shown here is derived from an EMBL/GenBank/DDBJ whole genome shotgun (WGS) entry which is preliminary data.</text>
</comment>
<accession>A0A0P9CQI8</accession>
<sequence>MSSWKQRLSQATTDWLGLPPDALLNVARVTCLDGRKVIVENATELVRVAENLIEIELPSQRLMIEGRDFVVTMVMRREIHVEGEVHKLTYQPVGGQAK</sequence>